<name>A0A7D9KL94_PARCT</name>
<organism evidence="1 2">
    <name type="scientific">Paramuricea clavata</name>
    <name type="common">Red gorgonian</name>
    <name type="synonym">Violescent sea-whip</name>
    <dbReference type="NCBI Taxonomy" id="317549"/>
    <lineage>
        <taxon>Eukaryota</taxon>
        <taxon>Metazoa</taxon>
        <taxon>Cnidaria</taxon>
        <taxon>Anthozoa</taxon>
        <taxon>Octocorallia</taxon>
        <taxon>Malacalcyonacea</taxon>
        <taxon>Plexauridae</taxon>
        <taxon>Paramuricea</taxon>
    </lineage>
</organism>
<gene>
    <name evidence="1" type="ORF">PACLA_8A044786</name>
</gene>
<sequence length="230" mass="26431">MEEINQYIEQESRCWERSLTRRLEEVEVFNEDGESQLSQGRRENGSEDAEDIQSVQNQMLELAIEDELLDCHEAEPSRVRSDINQVFVSKNVVNLSTRNLSHAEVKVLSKGLNFWPTAKEIDKYKLAQDLAEFSRKIKCRAYFKDKPLSEIDVEGLTGLSKFREKSTWYPSKVDPALETFLNALQDKDLGDIPEGAILCTMDAVGLYPHIPHLDGLSSMRRSNEDFRKKC</sequence>
<dbReference type="AlphaFoldDB" id="A0A7D9KL94"/>
<proteinExistence type="predicted"/>
<accession>A0A7D9KL94</accession>
<dbReference type="OrthoDB" id="10067251at2759"/>
<dbReference type="Proteomes" id="UP001152795">
    <property type="component" value="Unassembled WGS sequence"/>
</dbReference>
<evidence type="ECO:0000313" key="2">
    <source>
        <dbReference type="Proteomes" id="UP001152795"/>
    </source>
</evidence>
<feature type="non-terminal residue" evidence="1">
    <location>
        <position position="230"/>
    </location>
</feature>
<reference evidence="1" key="1">
    <citation type="submission" date="2020-04" db="EMBL/GenBank/DDBJ databases">
        <authorList>
            <person name="Alioto T."/>
            <person name="Alioto T."/>
            <person name="Gomez Garrido J."/>
        </authorList>
    </citation>
    <scope>NUCLEOTIDE SEQUENCE</scope>
    <source>
        <strain evidence="1">A484AB</strain>
    </source>
</reference>
<evidence type="ECO:0000313" key="1">
    <source>
        <dbReference type="EMBL" id="CAB4045326.1"/>
    </source>
</evidence>
<comment type="caution">
    <text evidence="1">The sequence shown here is derived from an EMBL/GenBank/DDBJ whole genome shotgun (WGS) entry which is preliminary data.</text>
</comment>
<dbReference type="EMBL" id="CACRXK020038775">
    <property type="protein sequence ID" value="CAB4045326.1"/>
    <property type="molecule type" value="Genomic_DNA"/>
</dbReference>
<keyword evidence="2" id="KW-1185">Reference proteome</keyword>
<protein>
    <submittedName>
        <fullName evidence="1">Uncharacterized protein</fullName>
    </submittedName>
</protein>